<dbReference type="AlphaFoldDB" id="A0A1I4TF50"/>
<proteinExistence type="inferred from homology"/>
<reference evidence="12" key="1">
    <citation type="submission" date="2016-10" db="EMBL/GenBank/DDBJ databases">
        <authorList>
            <person name="Varghese N."/>
            <person name="Submissions S."/>
        </authorList>
    </citation>
    <scope>NUCLEOTIDE SEQUENCE [LARGE SCALE GENOMIC DNA]</scope>
    <source>
        <strain evidence="12">CGMCC 1.7061</strain>
    </source>
</reference>
<sequence>MSRRNELERHRQNMGEIRNIMNSMKTLAYMETRKLARFQESQLAVVNSIEAVAADFLSAYRHPIPETGKPAPVYLLIGSERGFCGDFNQSIANHLASTNRADADHPPELLVVGRKLHSLYQHAPQNPGFVVGASVAEEIPRVLAAITQWLAARQHGTGLSLHGIYHSADGVTERRLLPAFSQQREDLPAPRHPPILNLPPLLFFGKLVEHYLFALLHAMLYSSLLAENHRRASHLERAVKHLDSETERLRQTCSSLRQEEIIEEIEVIMLSASSLDHT</sequence>
<gene>
    <name evidence="11" type="ORF">SAMN04487963_3593</name>
</gene>
<dbReference type="SUPFAM" id="SSF52943">
    <property type="entry name" value="ATP synthase (F1-ATPase), gamma subunit"/>
    <property type="match status" value="1"/>
</dbReference>
<dbReference type="Gene3D" id="3.40.1380.10">
    <property type="match status" value="1"/>
</dbReference>
<evidence type="ECO:0000256" key="8">
    <source>
        <dbReference type="ARBA" id="ARBA00023196"/>
    </source>
</evidence>
<accession>A0A1I4TF50</accession>
<keyword evidence="10" id="KW-0175">Coiled coil</keyword>
<evidence type="ECO:0000256" key="7">
    <source>
        <dbReference type="ARBA" id="ARBA00023136"/>
    </source>
</evidence>
<comment type="subcellular location">
    <subcellularLocation>
        <location evidence="2">Membrane</location>
        <topology evidence="2">Peripheral membrane protein</topology>
    </subcellularLocation>
</comment>
<evidence type="ECO:0000256" key="9">
    <source>
        <dbReference type="ARBA" id="ARBA00023310"/>
    </source>
</evidence>
<evidence type="ECO:0000256" key="3">
    <source>
        <dbReference type="ARBA" id="ARBA00007681"/>
    </source>
</evidence>
<dbReference type="STRING" id="488535.SAMN04487963_3593"/>
<comment type="similarity">
    <text evidence="3">Belongs to the ATPase gamma chain family.</text>
</comment>
<name>A0A1I4TF50_9GAMM</name>
<evidence type="ECO:0000256" key="2">
    <source>
        <dbReference type="ARBA" id="ARBA00004170"/>
    </source>
</evidence>
<evidence type="ECO:0000256" key="5">
    <source>
        <dbReference type="ARBA" id="ARBA00022781"/>
    </source>
</evidence>
<dbReference type="Gene3D" id="1.10.287.80">
    <property type="entry name" value="ATP synthase, gamma subunit, helix hairpin domain"/>
    <property type="match status" value="1"/>
</dbReference>
<feature type="coiled-coil region" evidence="10">
    <location>
        <begin position="232"/>
        <end position="259"/>
    </location>
</feature>
<keyword evidence="7" id="KW-0472">Membrane</keyword>
<dbReference type="GO" id="GO:0046933">
    <property type="term" value="F:proton-transporting ATP synthase activity, rotational mechanism"/>
    <property type="evidence" value="ECO:0007669"/>
    <property type="project" value="InterPro"/>
</dbReference>
<keyword evidence="12" id="KW-1185">Reference proteome</keyword>
<evidence type="ECO:0000256" key="10">
    <source>
        <dbReference type="SAM" id="Coils"/>
    </source>
</evidence>
<protein>
    <submittedName>
        <fullName evidence="11">F-type H+-transporting ATPase subunit gamma</fullName>
    </submittedName>
</protein>
<evidence type="ECO:0000313" key="12">
    <source>
        <dbReference type="Proteomes" id="UP000198519"/>
    </source>
</evidence>
<comment type="function">
    <text evidence="1">Produces ATP from ADP in the presence of a proton gradient across the membrane. The gamma chain is believed to be important in regulating ATPase activity and the flow of protons through the CF(0) complex.</text>
</comment>
<evidence type="ECO:0000256" key="1">
    <source>
        <dbReference type="ARBA" id="ARBA00003456"/>
    </source>
</evidence>
<dbReference type="InterPro" id="IPR000131">
    <property type="entry name" value="ATP_synth_F1_gsu"/>
</dbReference>
<dbReference type="Proteomes" id="UP000198519">
    <property type="component" value="Unassembled WGS sequence"/>
</dbReference>
<dbReference type="Pfam" id="PF00231">
    <property type="entry name" value="ATP-synt"/>
    <property type="match status" value="1"/>
</dbReference>
<keyword evidence="5" id="KW-0375">Hydrogen ion transport</keyword>
<keyword evidence="6" id="KW-0406">Ion transport</keyword>
<evidence type="ECO:0000256" key="4">
    <source>
        <dbReference type="ARBA" id="ARBA00022448"/>
    </source>
</evidence>
<keyword evidence="8" id="KW-0139">CF(1)</keyword>
<dbReference type="InterPro" id="IPR035968">
    <property type="entry name" value="ATP_synth_F1_ATPase_gsu"/>
</dbReference>
<keyword evidence="9" id="KW-0066">ATP synthesis</keyword>
<evidence type="ECO:0000313" key="11">
    <source>
        <dbReference type="EMBL" id="SFM75243.1"/>
    </source>
</evidence>
<dbReference type="OrthoDB" id="187217at2"/>
<evidence type="ECO:0000256" key="6">
    <source>
        <dbReference type="ARBA" id="ARBA00023065"/>
    </source>
</evidence>
<dbReference type="EMBL" id="FOUE01000007">
    <property type="protein sequence ID" value="SFM75243.1"/>
    <property type="molecule type" value="Genomic_DNA"/>
</dbReference>
<organism evidence="11 12">
    <name type="scientific">Marinobacter zhejiangensis</name>
    <dbReference type="NCBI Taxonomy" id="488535"/>
    <lineage>
        <taxon>Bacteria</taxon>
        <taxon>Pseudomonadati</taxon>
        <taxon>Pseudomonadota</taxon>
        <taxon>Gammaproteobacteria</taxon>
        <taxon>Pseudomonadales</taxon>
        <taxon>Marinobacteraceae</taxon>
        <taxon>Marinobacter</taxon>
    </lineage>
</organism>
<keyword evidence="4" id="KW-0813">Transport</keyword>
<dbReference type="RefSeq" id="WP_092026465.1">
    <property type="nucleotide sequence ID" value="NZ_FOUE01000007.1"/>
</dbReference>
<dbReference type="GO" id="GO:0045259">
    <property type="term" value="C:proton-transporting ATP synthase complex"/>
    <property type="evidence" value="ECO:0007669"/>
    <property type="project" value="UniProtKB-KW"/>
</dbReference>